<organism evidence="1 2">
    <name type="scientific">Natrarchaeobius chitinivorans</name>
    <dbReference type="NCBI Taxonomy" id="1679083"/>
    <lineage>
        <taxon>Archaea</taxon>
        <taxon>Methanobacteriati</taxon>
        <taxon>Methanobacteriota</taxon>
        <taxon>Stenosarchaea group</taxon>
        <taxon>Halobacteria</taxon>
        <taxon>Halobacteriales</taxon>
        <taxon>Natrialbaceae</taxon>
        <taxon>Natrarchaeobius</taxon>
    </lineage>
</organism>
<dbReference type="AlphaFoldDB" id="A0A3N6NZJ5"/>
<gene>
    <name evidence="1" type="ORF">EA473_21255</name>
</gene>
<reference evidence="1 2" key="1">
    <citation type="submission" date="2018-10" db="EMBL/GenBank/DDBJ databases">
        <title>Natrarchaeobius chitinivorans gen. nov., sp. nov., and Natrarchaeobius haloalkaliphilus sp. nov., alkaliphilic, chitin-utilizing haloarchaea from hypersaline alkaline lakes.</title>
        <authorList>
            <person name="Sorokin D.Y."/>
            <person name="Elcheninov A.G."/>
            <person name="Kostrikina N.A."/>
            <person name="Bale N.J."/>
            <person name="Sinninghe Damste J.S."/>
            <person name="Khijniak T.V."/>
            <person name="Kublanov I.V."/>
            <person name="Toshchakov S.V."/>
        </authorList>
    </citation>
    <scope>NUCLEOTIDE SEQUENCE [LARGE SCALE GENOMIC DNA]</scope>
    <source>
        <strain evidence="1 2">AArcht4T</strain>
    </source>
</reference>
<dbReference type="EMBL" id="REGA01000029">
    <property type="protein sequence ID" value="RQG90399.1"/>
    <property type="molecule type" value="Genomic_DNA"/>
</dbReference>
<protein>
    <submittedName>
        <fullName evidence="1">Uncharacterized protein</fullName>
    </submittedName>
</protein>
<proteinExistence type="predicted"/>
<comment type="caution">
    <text evidence="1">The sequence shown here is derived from an EMBL/GenBank/DDBJ whole genome shotgun (WGS) entry which is preliminary data.</text>
</comment>
<keyword evidence="2" id="KW-1185">Reference proteome</keyword>
<evidence type="ECO:0000313" key="1">
    <source>
        <dbReference type="EMBL" id="RQG90399.1"/>
    </source>
</evidence>
<sequence length="235" mass="25614">MSSGFGSLRTELDEKLQPPIDVMLDPSLLASGTSLDRLETSTVLEAQTQATLDFSPTTPRVGNLYVPASFRQLIDRREQFDVQKTDVWNFYRGQANRAYREDILELLEQNDIKPFEAEDASSAGVDLETALGEDHRNERLTTALIEERAFLSTGGVVVSRTPAALDALRDAGVPTIDVGNAELQSEVRTTLEDIGYRNPASVAAFGISNDAAAVDALTGDILSSHADLLLYRVGR</sequence>
<name>A0A3N6NZJ5_NATCH</name>
<accession>A0A3N6NZJ5</accession>
<dbReference type="OrthoDB" id="350300at2157"/>
<dbReference type="Proteomes" id="UP000282323">
    <property type="component" value="Unassembled WGS sequence"/>
</dbReference>
<dbReference type="RefSeq" id="WP_124197551.1">
    <property type="nucleotide sequence ID" value="NZ_REGA01000029.1"/>
</dbReference>
<evidence type="ECO:0000313" key="2">
    <source>
        <dbReference type="Proteomes" id="UP000282323"/>
    </source>
</evidence>